<evidence type="ECO:0000256" key="1">
    <source>
        <dbReference type="ARBA" id="ARBA00006198"/>
    </source>
</evidence>
<name>A0AAN8K4F3_PATCE</name>
<protein>
    <recommendedName>
        <fullName evidence="3">N-acetyl-D-glucosamine kinase</fullName>
        <ecNumber evidence="2">2.7.1.59</ecNumber>
    </recommendedName>
    <alternativeName>
        <fullName evidence="4">GlcNAc kinase</fullName>
    </alternativeName>
</protein>
<comment type="similarity">
    <text evidence="1">Belongs to the eukaryotic-type N-acetylglucosamine kinase family.</text>
</comment>
<evidence type="ECO:0000256" key="2">
    <source>
        <dbReference type="ARBA" id="ARBA00012122"/>
    </source>
</evidence>
<evidence type="ECO:0000313" key="7">
    <source>
        <dbReference type="Proteomes" id="UP001347796"/>
    </source>
</evidence>
<dbReference type="CDD" id="cd24078">
    <property type="entry name" value="ASKHA_NBD_NAGK_meta"/>
    <property type="match status" value="1"/>
</dbReference>
<accession>A0AAN8K4F3</accession>
<dbReference type="PANTHER" id="PTHR12862">
    <property type="entry name" value="BADF TYPE ATPASE DOMAIN-CONTAINING PROTEIN"/>
    <property type="match status" value="1"/>
</dbReference>
<organism evidence="6 7">
    <name type="scientific">Patella caerulea</name>
    <name type="common">Rayed Mediterranean limpet</name>
    <dbReference type="NCBI Taxonomy" id="87958"/>
    <lineage>
        <taxon>Eukaryota</taxon>
        <taxon>Metazoa</taxon>
        <taxon>Spiralia</taxon>
        <taxon>Lophotrochozoa</taxon>
        <taxon>Mollusca</taxon>
        <taxon>Gastropoda</taxon>
        <taxon>Patellogastropoda</taxon>
        <taxon>Patelloidea</taxon>
        <taxon>Patellidae</taxon>
        <taxon>Patella</taxon>
    </lineage>
</organism>
<evidence type="ECO:0000259" key="5">
    <source>
        <dbReference type="Pfam" id="PF01869"/>
    </source>
</evidence>
<dbReference type="EC" id="2.7.1.59" evidence="2"/>
<gene>
    <name evidence="6" type="ORF">SNE40_007347</name>
</gene>
<feature type="domain" description="ATPase BadF/BadG/BcrA/BcrD type" evidence="5">
    <location>
        <begin position="2"/>
        <end position="296"/>
    </location>
</feature>
<evidence type="ECO:0000313" key="6">
    <source>
        <dbReference type="EMBL" id="KAK6185018.1"/>
    </source>
</evidence>
<dbReference type="InterPro" id="IPR002731">
    <property type="entry name" value="ATPase_BadF"/>
</dbReference>
<dbReference type="Gene3D" id="3.30.420.40">
    <property type="match status" value="1"/>
</dbReference>
<proteinExistence type="inferred from homology"/>
<dbReference type="GO" id="GO:0045127">
    <property type="term" value="F:N-acetylglucosamine kinase activity"/>
    <property type="evidence" value="ECO:0007669"/>
    <property type="project" value="UniProtKB-EC"/>
</dbReference>
<dbReference type="InterPro" id="IPR043129">
    <property type="entry name" value="ATPase_NBD"/>
</dbReference>
<reference evidence="6 7" key="1">
    <citation type="submission" date="2024-01" db="EMBL/GenBank/DDBJ databases">
        <title>The genome of the rayed Mediterranean limpet Patella caerulea (Linnaeus, 1758).</title>
        <authorList>
            <person name="Anh-Thu Weber A."/>
            <person name="Halstead-Nussloch G."/>
        </authorList>
    </citation>
    <scope>NUCLEOTIDE SEQUENCE [LARGE SCALE GENOMIC DNA]</scope>
    <source>
        <strain evidence="6">AATW-2023a</strain>
        <tissue evidence="6">Whole specimen</tissue>
    </source>
</reference>
<comment type="caution">
    <text evidence="6">The sequence shown here is derived from an EMBL/GenBank/DDBJ whole genome shotgun (WGS) entry which is preliminary data.</text>
</comment>
<sequence length="322" mass="34786">MVIIRSDGKLMAWSESGCTNQWLIGLDECLKRINTMTEDAKQKAGLDVKIPLKGLGLSLSGGDETASQIQLKEGLSKNYPNAAESILVASDTFGSLATGLSNGGVVMIAGTGSNCQLINPDESTHRCGGWGHLLGDEASAYWIGQKAIKLYFDHEDNLIPCAYDTTFVRDAMLKYFKIKTRGEILDHFYAKFEKAFIAGFCKEIAQEPKDALVCHIFKEAGKIMALHIIAVTPKMDKVLLNGKGGLHIVCVGSVFKSWSLLQPGFMEVLKEQGSQLGIKEVTLISLKTSGAVGAASLSAKAIKHSLHIDYAANSDVIFNSQV</sequence>
<dbReference type="EMBL" id="JAZGQO010000006">
    <property type="protein sequence ID" value="KAK6185018.1"/>
    <property type="molecule type" value="Genomic_DNA"/>
</dbReference>
<evidence type="ECO:0000256" key="3">
    <source>
        <dbReference type="ARBA" id="ARBA00014974"/>
    </source>
</evidence>
<dbReference type="SUPFAM" id="SSF53067">
    <property type="entry name" value="Actin-like ATPase domain"/>
    <property type="match status" value="2"/>
</dbReference>
<dbReference type="InterPro" id="IPR039758">
    <property type="entry name" value="NAGK-like"/>
</dbReference>
<dbReference type="AlphaFoldDB" id="A0AAN8K4F3"/>
<dbReference type="Proteomes" id="UP001347796">
    <property type="component" value="Unassembled WGS sequence"/>
</dbReference>
<keyword evidence="7" id="KW-1185">Reference proteome</keyword>
<dbReference type="Pfam" id="PF01869">
    <property type="entry name" value="BcrAD_BadFG"/>
    <property type="match status" value="1"/>
</dbReference>
<dbReference type="PANTHER" id="PTHR12862:SF0">
    <property type="entry name" value="N-ACETYL-D-GLUCOSAMINE KINASE"/>
    <property type="match status" value="1"/>
</dbReference>
<evidence type="ECO:0000256" key="4">
    <source>
        <dbReference type="ARBA" id="ARBA00031123"/>
    </source>
</evidence>